<name>A0A5N5QTW6_9AGAM</name>
<dbReference type="Proteomes" id="UP000383932">
    <property type="component" value="Unassembled WGS sequence"/>
</dbReference>
<evidence type="ECO:0000256" key="1">
    <source>
        <dbReference type="SAM" id="MobiDB-lite"/>
    </source>
</evidence>
<feature type="region of interest" description="Disordered" evidence="1">
    <location>
        <begin position="1"/>
        <end position="39"/>
    </location>
</feature>
<comment type="caution">
    <text evidence="2">The sequence shown here is derived from an EMBL/GenBank/DDBJ whole genome shotgun (WGS) entry which is preliminary data.</text>
</comment>
<dbReference type="AlphaFoldDB" id="A0A5N5QTW6"/>
<accession>A0A5N5QTW6</accession>
<keyword evidence="3" id="KW-1185">Reference proteome</keyword>
<feature type="compositionally biased region" description="Low complexity" evidence="1">
    <location>
        <begin position="19"/>
        <end position="28"/>
    </location>
</feature>
<dbReference type="EMBL" id="SSOP01000012">
    <property type="protein sequence ID" value="KAB5595124.1"/>
    <property type="molecule type" value="Genomic_DNA"/>
</dbReference>
<gene>
    <name evidence="2" type="ORF">CTheo_1412</name>
</gene>
<evidence type="ECO:0000313" key="2">
    <source>
        <dbReference type="EMBL" id="KAB5595124.1"/>
    </source>
</evidence>
<organism evidence="2 3">
    <name type="scientific">Ceratobasidium theobromae</name>
    <dbReference type="NCBI Taxonomy" id="1582974"/>
    <lineage>
        <taxon>Eukaryota</taxon>
        <taxon>Fungi</taxon>
        <taxon>Dikarya</taxon>
        <taxon>Basidiomycota</taxon>
        <taxon>Agaricomycotina</taxon>
        <taxon>Agaricomycetes</taxon>
        <taxon>Cantharellales</taxon>
        <taxon>Ceratobasidiaceae</taxon>
        <taxon>Ceratobasidium</taxon>
    </lineage>
</organism>
<proteinExistence type="predicted"/>
<protein>
    <submittedName>
        <fullName evidence="2">Uncharacterized protein</fullName>
    </submittedName>
</protein>
<evidence type="ECO:0000313" key="3">
    <source>
        <dbReference type="Proteomes" id="UP000383932"/>
    </source>
</evidence>
<sequence>MTWPHCNAAPTRPNTGPVTAPESSAISSTPPPTLPTLRTGHRIHIDPHGQHDPHSPLSCVISRPACFPQFGYTAPATWQPRLFASIPSSLARCTMVLDLIISHALHLETPIHNHALGRRLHSAHYEQGSTPAFTPLVLTPVWTLKSGASSLTMWLFSMCYIRLFCLYGPNVTLDNGLIRSTIHLDFALDLVYRILLPPNVQISWILVTVDSTPFQAQYRVGNPATWSTKS</sequence>
<reference evidence="2 3" key="1">
    <citation type="journal article" date="2019" name="Fungal Biol. Biotechnol.">
        <title>Draft genome sequence of fastidious pathogen Ceratobasidium theobromae, which causes vascular-streak dieback in Theobroma cacao.</title>
        <authorList>
            <person name="Ali S.S."/>
            <person name="Asman A."/>
            <person name="Shao J."/>
            <person name="Firmansyah A.P."/>
            <person name="Susilo A.W."/>
            <person name="Rosmana A."/>
            <person name="McMahon P."/>
            <person name="Junaid M."/>
            <person name="Guest D."/>
            <person name="Kheng T.Y."/>
            <person name="Meinhardt L.W."/>
            <person name="Bailey B.A."/>
        </authorList>
    </citation>
    <scope>NUCLEOTIDE SEQUENCE [LARGE SCALE GENOMIC DNA]</scope>
    <source>
        <strain evidence="2 3">CT2</strain>
    </source>
</reference>